<organism evidence="5 7">
    <name type="scientific">Nesidiocoris tenuis</name>
    <dbReference type="NCBI Taxonomy" id="355587"/>
    <lineage>
        <taxon>Eukaryota</taxon>
        <taxon>Metazoa</taxon>
        <taxon>Ecdysozoa</taxon>
        <taxon>Arthropoda</taxon>
        <taxon>Hexapoda</taxon>
        <taxon>Insecta</taxon>
        <taxon>Pterygota</taxon>
        <taxon>Neoptera</taxon>
        <taxon>Paraneoptera</taxon>
        <taxon>Hemiptera</taxon>
        <taxon>Heteroptera</taxon>
        <taxon>Panheteroptera</taxon>
        <taxon>Cimicomorpha</taxon>
        <taxon>Miridae</taxon>
        <taxon>Dicyphina</taxon>
        <taxon>Nesidiocoris</taxon>
    </lineage>
</organism>
<dbReference type="InterPro" id="IPR004269">
    <property type="entry name" value="Folate_rcpt"/>
</dbReference>
<dbReference type="OrthoDB" id="567542at2759"/>
<dbReference type="GO" id="GO:0038023">
    <property type="term" value="F:signaling receptor activity"/>
    <property type="evidence" value="ECO:0007669"/>
    <property type="project" value="TreeGrafter"/>
</dbReference>
<dbReference type="EMBL" id="CADCXU010000339">
    <property type="protein sequence ID" value="CAA9993259.1"/>
    <property type="molecule type" value="Genomic_DNA"/>
</dbReference>
<feature type="non-terminal residue" evidence="5">
    <location>
        <position position="75"/>
    </location>
</feature>
<dbReference type="InterPro" id="IPR018143">
    <property type="entry name" value="Folate_rcpt-like"/>
</dbReference>
<evidence type="ECO:0000256" key="3">
    <source>
        <dbReference type="ARBA" id="ARBA00023157"/>
    </source>
</evidence>
<dbReference type="Pfam" id="PF03024">
    <property type="entry name" value="Folate_rec"/>
    <property type="match status" value="1"/>
</dbReference>
<evidence type="ECO:0000256" key="2">
    <source>
        <dbReference type="ARBA" id="ARBA00022729"/>
    </source>
</evidence>
<evidence type="ECO:0000256" key="1">
    <source>
        <dbReference type="ARBA" id="ARBA00007932"/>
    </source>
</evidence>
<dbReference type="GO" id="GO:0009897">
    <property type="term" value="C:external side of plasma membrane"/>
    <property type="evidence" value="ECO:0007669"/>
    <property type="project" value="TreeGrafter"/>
</dbReference>
<evidence type="ECO:0000313" key="7">
    <source>
        <dbReference type="Proteomes" id="UP000479000"/>
    </source>
</evidence>
<evidence type="ECO:0000313" key="5">
    <source>
        <dbReference type="EMBL" id="CAA9993259.1"/>
    </source>
</evidence>
<reference evidence="5 7" key="1">
    <citation type="submission" date="2020-02" db="EMBL/GenBank/DDBJ databases">
        <authorList>
            <person name="Ferguson B K."/>
        </authorList>
    </citation>
    <scope>NUCLEOTIDE SEQUENCE [LARGE SCALE GENOMIC DNA]</scope>
</reference>
<keyword evidence="3" id="KW-1015">Disulfide bond</keyword>
<gene>
    <name evidence="5" type="ORF">NTEN_LOCUS242</name>
    <name evidence="6" type="ORF">NTEN_LOCUS246</name>
</gene>
<name>A0A6H5FV41_9HEMI</name>
<keyword evidence="7" id="KW-1185">Reference proteome</keyword>
<comment type="similarity">
    <text evidence="1">Belongs to the folate receptor family.</text>
</comment>
<dbReference type="Proteomes" id="UP000479000">
    <property type="component" value="Unassembled WGS sequence"/>
</dbReference>
<feature type="domain" description="Folate receptor-like" evidence="4">
    <location>
        <begin position="9"/>
        <end position="74"/>
    </location>
</feature>
<accession>A0A6H5FV41</accession>
<evidence type="ECO:0000313" key="6">
    <source>
        <dbReference type="EMBL" id="CAA9993263.1"/>
    </source>
</evidence>
<dbReference type="PANTHER" id="PTHR10517:SF14">
    <property type="entry name" value="FOLATE RECEPTOR 1-RELATED"/>
    <property type="match status" value="1"/>
</dbReference>
<dbReference type="EMBL" id="CADCXU010000340">
    <property type="protein sequence ID" value="CAA9993263.1"/>
    <property type="molecule type" value="Genomic_DNA"/>
</dbReference>
<keyword evidence="2" id="KW-0732">Signal</keyword>
<proteinExistence type="inferred from homology"/>
<sequence length="75" mass="8558">MPLLVQGEDKQEFVKDVPLCRSDCENWFEACADATTCTTNWRAAHDDPNFSCIGDNKNCQTFKKKFGTAETFCRE</sequence>
<dbReference type="AlphaFoldDB" id="A0A6H5FV41"/>
<protein>
    <recommendedName>
        <fullName evidence="4">Folate receptor-like domain-containing protein</fullName>
    </recommendedName>
</protein>
<dbReference type="PANTHER" id="PTHR10517">
    <property type="entry name" value="FOLATE RECEPTOR"/>
    <property type="match status" value="1"/>
</dbReference>
<evidence type="ECO:0000259" key="4">
    <source>
        <dbReference type="Pfam" id="PF03024"/>
    </source>
</evidence>